<comment type="caution">
    <text evidence="7">The sequence shown here is derived from an EMBL/GenBank/DDBJ whole genome shotgun (WGS) entry which is preliminary data.</text>
</comment>
<evidence type="ECO:0000259" key="6">
    <source>
        <dbReference type="SMART" id="SM00316"/>
    </source>
</evidence>
<keyword evidence="5" id="KW-0694">RNA-binding</keyword>
<evidence type="ECO:0000256" key="3">
    <source>
        <dbReference type="ARBA" id="ARBA00022801"/>
    </source>
</evidence>
<dbReference type="AlphaFoldDB" id="A0A845DUB7"/>
<gene>
    <name evidence="7" type="ORF">GLW04_08440</name>
</gene>
<dbReference type="Gene3D" id="2.40.50.140">
    <property type="entry name" value="Nucleic acid-binding proteins"/>
    <property type="match status" value="1"/>
</dbReference>
<evidence type="ECO:0000313" key="8">
    <source>
        <dbReference type="Proteomes" id="UP000460949"/>
    </source>
</evidence>
<dbReference type="InterPro" id="IPR012340">
    <property type="entry name" value="NA-bd_OB-fold"/>
</dbReference>
<dbReference type="RefSeq" id="WP_160836242.1">
    <property type="nucleotide sequence ID" value="NZ_WMET01000001.1"/>
</dbReference>
<dbReference type="SMART" id="SM00316">
    <property type="entry name" value="S1"/>
    <property type="match status" value="1"/>
</dbReference>
<keyword evidence="2" id="KW-0479">Metal-binding</keyword>
<keyword evidence="3" id="KW-0378">Hydrolase</keyword>
<evidence type="ECO:0000256" key="2">
    <source>
        <dbReference type="ARBA" id="ARBA00022723"/>
    </source>
</evidence>
<evidence type="ECO:0000313" key="7">
    <source>
        <dbReference type="EMBL" id="MYL19912.1"/>
    </source>
</evidence>
<proteinExistence type="predicted"/>
<dbReference type="PANTHER" id="PTHR30001">
    <property type="entry name" value="RIBONUCLEASE"/>
    <property type="match status" value="1"/>
</dbReference>
<sequence length="474" mass="53804">MRTFIIQTKTAERTGLLLEEGKIQEYKIDRPGARTLTGSIYCGVIARIDHGLQAAFVDIGLEKQAFLRGTSIPWGSGRIEEKVKVGERLFVQVEKDPEGLKGAKVTADLTLAGVNMVYRPYGGETALSKKLTEAEQSELRAVLEPVLRDQEGLIVRTGAKDASREELLEELHRLQEEWARTAEEAGKKPGRIWHEAFLPDQWLRKFPVSTIDQIIIDDTATVKRVKKKMPALAGRIQWTVNAADHLPVPVHTLQESLVQPEVHTEEGISLVMEQTEAMAVIDVNSRRFKGRSFSNAQALDVNLRAAEEIQRQIRLRNLSGIIMIDFISMTHPEHRKKLEKTWRQLMKKDPVSTVVYGLTKLGVMEMTRKKEETGPLSLLAAQRAYTFTYETMVYRLERTLLELGDTEAVLLAVDPEWLKIKKRLFSEPVSSKIPQELFVRMDDNIHGWQIELEGSSDMIKEVAESREARVDNLF</sequence>
<dbReference type="InterPro" id="IPR004659">
    <property type="entry name" value="RNase_E/G"/>
</dbReference>
<dbReference type="GO" id="GO:0016787">
    <property type="term" value="F:hydrolase activity"/>
    <property type="evidence" value="ECO:0007669"/>
    <property type="project" value="UniProtKB-KW"/>
</dbReference>
<keyword evidence="4" id="KW-0460">Magnesium</keyword>
<dbReference type="EMBL" id="WMET01000001">
    <property type="protein sequence ID" value="MYL19912.1"/>
    <property type="molecule type" value="Genomic_DNA"/>
</dbReference>
<protein>
    <recommendedName>
        <fullName evidence="6">S1 motif domain-containing protein</fullName>
    </recommendedName>
</protein>
<dbReference type="PANTHER" id="PTHR30001:SF0">
    <property type="entry name" value="RIBONUCLEASE G"/>
    <property type="match status" value="1"/>
</dbReference>
<feature type="domain" description="S1 motif" evidence="6">
    <location>
        <begin position="36"/>
        <end position="108"/>
    </location>
</feature>
<dbReference type="GO" id="GO:0003723">
    <property type="term" value="F:RNA binding"/>
    <property type="evidence" value="ECO:0007669"/>
    <property type="project" value="UniProtKB-KW"/>
</dbReference>
<evidence type="ECO:0000256" key="1">
    <source>
        <dbReference type="ARBA" id="ARBA00001946"/>
    </source>
</evidence>
<dbReference type="GO" id="GO:0046872">
    <property type="term" value="F:metal ion binding"/>
    <property type="evidence" value="ECO:0007669"/>
    <property type="project" value="UniProtKB-KW"/>
</dbReference>
<dbReference type="Proteomes" id="UP000460949">
    <property type="component" value="Unassembled WGS sequence"/>
</dbReference>
<evidence type="ECO:0000256" key="5">
    <source>
        <dbReference type="ARBA" id="ARBA00022884"/>
    </source>
</evidence>
<dbReference type="GO" id="GO:0006364">
    <property type="term" value="P:rRNA processing"/>
    <property type="evidence" value="ECO:0007669"/>
    <property type="project" value="TreeGrafter"/>
</dbReference>
<reference evidence="7 8" key="1">
    <citation type="submission" date="2019-11" db="EMBL/GenBank/DDBJ databases">
        <title>Genome sequences of 17 halophilic strains isolated from different environments.</title>
        <authorList>
            <person name="Furrow R.E."/>
        </authorList>
    </citation>
    <scope>NUCLEOTIDE SEQUENCE [LARGE SCALE GENOMIC DNA]</scope>
    <source>
        <strain evidence="7 8">22511_23_Filter</strain>
    </source>
</reference>
<organism evidence="7 8">
    <name type="scientific">Halobacillus litoralis</name>
    <dbReference type="NCBI Taxonomy" id="45668"/>
    <lineage>
        <taxon>Bacteria</taxon>
        <taxon>Bacillati</taxon>
        <taxon>Bacillota</taxon>
        <taxon>Bacilli</taxon>
        <taxon>Bacillales</taxon>
        <taxon>Bacillaceae</taxon>
        <taxon>Halobacillus</taxon>
    </lineage>
</organism>
<dbReference type="InterPro" id="IPR003029">
    <property type="entry name" value="S1_domain"/>
</dbReference>
<dbReference type="GO" id="GO:0004540">
    <property type="term" value="F:RNA nuclease activity"/>
    <property type="evidence" value="ECO:0007669"/>
    <property type="project" value="InterPro"/>
</dbReference>
<dbReference type="CDD" id="cd04453">
    <property type="entry name" value="S1_RNase_E"/>
    <property type="match status" value="1"/>
</dbReference>
<dbReference type="Pfam" id="PF10150">
    <property type="entry name" value="RNase_E_G"/>
    <property type="match status" value="1"/>
</dbReference>
<name>A0A845DUB7_9BACI</name>
<evidence type="ECO:0000256" key="4">
    <source>
        <dbReference type="ARBA" id="ARBA00022842"/>
    </source>
</evidence>
<accession>A0A845DUB7</accession>
<comment type="cofactor">
    <cofactor evidence="1">
        <name>Mg(2+)</name>
        <dbReference type="ChEBI" id="CHEBI:18420"/>
    </cofactor>
</comment>
<dbReference type="GO" id="GO:0005737">
    <property type="term" value="C:cytoplasm"/>
    <property type="evidence" value="ECO:0007669"/>
    <property type="project" value="TreeGrafter"/>
</dbReference>
<dbReference type="SUPFAM" id="SSF50249">
    <property type="entry name" value="Nucleic acid-binding proteins"/>
    <property type="match status" value="1"/>
</dbReference>
<dbReference type="InterPro" id="IPR019307">
    <property type="entry name" value="RNA-bd_AU-1/RNase_E/G"/>
</dbReference>